<dbReference type="Proteomes" id="UP000603141">
    <property type="component" value="Unassembled WGS sequence"/>
</dbReference>
<dbReference type="GO" id="GO:0004252">
    <property type="term" value="F:serine-type endopeptidase activity"/>
    <property type="evidence" value="ECO:0007669"/>
    <property type="project" value="InterPro"/>
</dbReference>
<keyword evidence="5" id="KW-0732">Signal</keyword>
<dbReference type="GO" id="GO:0006515">
    <property type="term" value="P:protein quality control for misfolded or incompletely synthesized proteins"/>
    <property type="evidence" value="ECO:0007669"/>
    <property type="project" value="TreeGrafter"/>
</dbReference>
<keyword evidence="3" id="KW-0378">Hydrolase</keyword>
<sequence>MLRLHQLPLVLSCSILAGSAFADPSPFLVDPSPPPANQESDMLAKVTPAIVSVFPGRLAQTQESEGENPTSPMDRYFRPDEKKDEDKPSIEGVGSGVIVTTDGLIITNHHVVTLATGEAADSLIVELTDRRRFPAKLIGSDRLTDLALLKIDTTGLAYMPFADSAQVRVGDPVFAIGNPFRVGLTVTKGIVSALDRSGLNIGGANTFEGFIQTDAPINPGNSGGALADLEGRLVGINTAIYSQGGGNLGIGFSVPSNLAYAIANRLLRDGKINRGFFGVRSESVDQDIAEKAKLPKIAGALLAEVAEDSPAAKAGWKDGDVITEINGRSISDRGVFRLILSLAEPGEVVQCTGYHDGKAVQHAVTLGAANDEVSGTFEANGLSGVTLKKVEKGLEITEVSAESVAARKFKPGQIIVSLNDEPATGAPALEAAIRRGVNTFKLLADGSEITVILRLE</sequence>
<proteinExistence type="inferred from homology"/>
<dbReference type="SUPFAM" id="SSF50156">
    <property type="entry name" value="PDZ domain-like"/>
    <property type="match status" value="2"/>
</dbReference>
<feature type="chain" id="PRO_5037872188" evidence="5">
    <location>
        <begin position="23"/>
        <end position="456"/>
    </location>
</feature>
<feature type="compositionally biased region" description="Basic and acidic residues" evidence="4">
    <location>
        <begin position="75"/>
        <end position="89"/>
    </location>
</feature>
<evidence type="ECO:0000256" key="1">
    <source>
        <dbReference type="ARBA" id="ARBA00010541"/>
    </source>
</evidence>
<gene>
    <name evidence="7" type="ORF">JIN85_18955</name>
</gene>
<accession>A0A934S9V9</accession>
<dbReference type="PANTHER" id="PTHR22939">
    <property type="entry name" value="SERINE PROTEASE FAMILY S1C HTRA-RELATED"/>
    <property type="match status" value="1"/>
</dbReference>
<dbReference type="InterPro" id="IPR036034">
    <property type="entry name" value="PDZ_sf"/>
</dbReference>
<protein>
    <submittedName>
        <fullName evidence="7">Trypsin-like peptidase domain-containing protein</fullName>
    </submittedName>
</protein>
<dbReference type="Gene3D" id="2.40.10.120">
    <property type="match status" value="1"/>
</dbReference>
<dbReference type="Pfam" id="PF13180">
    <property type="entry name" value="PDZ_2"/>
    <property type="match status" value="1"/>
</dbReference>
<dbReference type="GO" id="GO:0042597">
    <property type="term" value="C:periplasmic space"/>
    <property type="evidence" value="ECO:0007669"/>
    <property type="project" value="TreeGrafter"/>
</dbReference>
<evidence type="ECO:0000256" key="2">
    <source>
        <dbReference type="ARBA" id="ARBA00022670"/>
    </source>
</evidence>
<dbReference type="SUPFAM" id="SSF50494">
    <property type="entry name" value="Trypsin-like serine proteases"/>
    <property type="match status" value="1"/>
</dbReference>
<reference evidence="7" key="1">
    <citation type="submission" date="2021-01" db="EMBL/GenBank/DDBJ databases">
        <title>Modified the classification status of verrucomicrobia.</title>
        <authorList>
            <person name="Feng X."/>
        </authorList>
    </citation>
    <scope>NUCLEOTIDE SEQUENCE</scope>
    <source>
        <strain evidence="7">KCTC 22041</strain>
    </source>
</reference>
<comment type="caution">
    <text evidence="7">The sequence shown here is derived from an EMBL/GenBank/DDBJ whole genome shotgun (WGS) entry which is preliminary data.</text>
</comment>
<evidence type="ECO:0000256" key="3">
    <source>
        <dbReference type="ARBA" id="ARBA00022801"/>
    </source>
</evidence>
<dbReference type="RefSeq" id="WP_200273755.1">
    <property type="nucleotide sequence ID" value="NZ_JAENIJ010000054.1"/>
</dbReference>
<organism evidence="7 8">
    <name type="scientific">Luteolibacter pohnpeiensis</name>
    <dbReference type="NCBI Taxonomy" id="454153"/>
    <lineage>
        <taxon>Bacteria</taxon>
        <taxon>Pseudomonadati</taxon>
        <taxon>Verrucomicrobiota</taxon>
        <taxon>Verrucomicrobiia</taxon>
        <taxon>Verrucomicrobiales</taxon>
        <taxon>Verrucomicrobiaceae</taxon>
        <taxon>Luteolibacter</taxon>
    </lineage>
</organism>
<dbReference type="EMBL" id="JAENIJ010000054">
    <property type="protein sequence ID" value="MBK1884503.1"/>
    <property type="molecule type" value="Genomic_DNA"/>
</dbReference>
<dbReference type="Gene3D" id="2.30.42.10">
    <property type="match status" value="2"/>
</dbReference>
<name>A0A934S9V9_9BACT</name>
<comment type="similarity">
    <text evidence="1">Belongs to the peptidase S1C family.</text>
</comment>
<feature type="domain" description="PDZ" evidence="6">
    <location>
        <begin position="266"/>
        <end position="332"/>
    </location>
</feature>
<dbReference type="InterPro" id="IPR001478">
    <property type="entry name" value="PDZ"/>
</dbReference>
<dbReference type="InterPro" id="IPR001940">
    <property type="entry name" value="Peptidase_S1C"/>
</dbReference>
<evidence type="ECO:0000313" key="7">
    <source>
        <dbReference type="EMBL" id="MBK1884503.1"/>
    </source>
</evidence>
<evidence type="ECO:0000313" key="8">
    <source>
        <dbReference type="Proteomes" id="UP000603141"/>
    </source>
</evidence>
<feature type="compositionally biased region" description="Polar residues" evidence="4">
    <location>
        <begin position="60"/>
        <end position="71"/>
    </location>
</feature>
<dbReference type="AlphaFoldDB" id="A0A934S9V9"/>
<evidence type="ECO:0000259" key="6">
    <source>
        <dbReference type="PROSITE" id="PS50106"/>
    </source>
</evidence>
<dbReference type="Pfam" id="PF13365">
    <property type="entry name" value="Trypsin_2"/>
    <property type="match status" value="1"/>
</dbReference>
<dbReference type="PROSITE" id="PS50106">
    <property type="entry name" value="PDZ"/>
    <property type="match status" value="1"/>
</dbReference>
<evidence type="ECO:0000256" key="5">
    <source>
        <dbReference type="SAM" id="SignalP"/>
    </source>
</evidence>
<feature type="signal peptide" evidence="5">
    <location>
        <begin position="1"/>
        <end position="22"/>
    </location>
</feature>
<dbReference type="PRINTS" id="PR00834">
    <property type="entry name" value="PROTEASES2C"/>
</dbReference>
<feature type="region of interest" description="Disordered" evidence="4">
    <location>
        <begin position="60"/>
        <end position="92"/>
    </location>
</feature>
<dbReference type="InterPro" id="IPR009003">
    <property type="entry name" value="Peptidase_S1_PA"/>
</dbReference>
<keyword evidence="8" id="KW-1185">Reference proteome</keyword>
<evidence type="ECO:0000256" key="4">
    <source>
        <dbReference type="SAM" id="MobiDB-lite"/>
    </source>
</evidence>
<dbReference type="PANTHER" id="PTHR22939:SF129">
    <property type="entry name" value="SERINE PROTEASE HTRA2, MITOCHONDRIAL"/>
    <property type="match status" value="1"/>
</dbReference>
<keyword evidence="2" id="KW-0645">Protease</keyword>
<dbReference type="SMART" id="SM00228">
    <property type="entry name" value="PDZ"/>
    <property type="match status" value="2"/>
</dbReference>